<dbReference type="STRING" id="131112.SAMN04489737_0747"/>
<dbReference type="AlphaFoldDB" id="A0A1H2LDX2"/>
<name>A0A1H2LDX2_9ACTO</name>
<evidence type="ECO:0000313" key="2">
    <source>
        <dbReference type="Proteomes" id="UP000214355"/>
    </source>
</evidence>
<sequence>MTHDTILESVGKFKVIFRGSCKEEELYSFKAYISLTLKFLYNYHTESKVKNYPAIQYRRVIMPEFDTVFSSTPSHDSIVFREPILV</sequence>
<dbReference type="EMBL" id="LT629804">
    <property type="protein sequence ID" value="SDU79119.1"/>
    <property type="molecule type" value="Genomic_DNA"/>
</dbReference>
<reference evidence="2" key="1">
    <citation type="submission" date="2016-10" db="EMBL/GenBank/DDBJ databases">
        <authorList>
            <person name="Varghese N."/>
            <person name="Submissions S."/>
        </authorList>
    </citation>
    <scope>NUCLEOTIDE SEQUENCE [LARGE SCALE GENOMIC DNA]</scope>
    <source>
        <strain evidence="2">DSM 10002</strain>
    </source>
</reference>
<gene>
    <name evidence="1" type="ORF">SAMN04489737_0747</name>
</gene>
<proteinExistence type="predicted"/>
<dbReference type="Proteomes" id="UP000214355">
    <property type="component" value="Chromosome I"/>
</dbReference>
<accession>A0A1H2LDX2</accession>
<protein>
    <submittedName>
        <fullName evidence="1">Uncharacterized protein</fullName>
    </submittedName>
</protein>
<organism evidence="1 2">
    <name type="scientific">Arcanobacterium phocae</name>
    <dbReference type="NCBI Taxonomy" id="131112"/>
    <lineage>
        <taxon>Bacteria</taxon>
        <taxon>Bacillati</taxon>
        <taxon>Actinomycetota</taxon>
        <taxon>Actinomycetes</taxon>
        <taxon>Actinomycetales</taxon>
        <taxon>Actinomycetaceae</taxon>
        <taxon>Arcanobacterium</taxon>
    </lineage>
</organism>
<keyword evidence="2" id="KW-1185">Reference proteome</keyword>
<evidence type="ECO:0000313" key="1">
    <source>
        <dbReference type="EMBL" id="SDU79119.1"/>
    </source>
</evidence>